<keyword evidence="4" id="KW-1185">Reference proteome</keyword>
<proteinExistence type="predicted"/>
<dbReference type="PROSITE" id="PS50943">
    <property type="entry name" value="HTH_CROC1"/>
    <property type="match status" value="1"/>
</dbReference>
<dbReference type="InterPro" id="IPR010982">
    <property type="entry name" value="Lambda_DNA-bd_dom_sf"/>
</dbReference>
<dbReference type="PANTHER" id="PTHR46797:SF1">
    <property type="entry name" value="METHYLPHOSPHONATE SYNTHASE"/>
    <property type="match status" value="1"/>
</dbReference>
<comment type="caution">
    <text evidence="3">The sequence shown here is derived from an EMBL/GenBank/DDBJ whole genome shotgun (WGS) entry which is preliminary data.</text>
</comment>
<gene>
    <name evidence="3" type="ORF">CDQ92_17555</name>
</gene>
<evidence type="ECO:0000313" key="4">
    <source>
        <dbReference type="Proteomes" id="UP000197361"/>
    </source>
</evidence>
<keyword evidence="1" id="KW-0238">DNA-binding</keyword>
<dbReference type="GO" id="GO:0005829">
    <property type="term" value="C:cytosol"/>
    <property type="evidence" value="ECO:0007669"/>
    <property type="project" value="TreeGrafter"/>
</dbReference>
<dbReference type="Gene3D" id="1.10.260.40">
    <property type="entry name" value="lambda repressor-like DNA-binding domains"/>
    <property type="match status" value="1"/>
</dbReference>
<dbReference type="SUPFAM" id="SSF47413">
    <property type="entry name" value="lambda repressor-like DNA-binding domains"/>
    <property type="match status" value="1"/>
</dbReference>
<dbReference type="InterPro" id="IPR009875">
    <property type="entry name" value="PilZ_domain"/>
</dbReference>
<dbReference type="AlphaFoldDB" id="A0A246JPX0"/>
<dbReference type="GO" id="GO:0035438">
    <property type="term" value="F:cyclic-di-GMP binding"/>
    <property type="evidence" value="ECO:0007669"/>
    <property type="project" value="InterPro"/>
</dbReference>
<dbReference type="EMBL" id="NISK01000004">
    <property type="protein sequence ID" value="OWQ94853.1"/>
    <property type="molecule type" value="Genomic_DNA"/>
</dbReference>
<evidence type="ECO:0000259" key="2">
    <source>
        <dbReference type="PROSITE" id="PS50943"/>
    </source>
</evidence>
<dbReference type="InterPro" id="IPR050807">
    <property type="entry name" value="TransReg_Diox_bact_type"/>
</dbReference>
<organism evidence="3 4">
    <name type="scientific">Sphingopyxis bauzanensis</name>
    <dbReference type="NCBI Taxonomy" id="651663"/>
    <lineage>
        <taxon>Bacteria</taxon>
        <taxon>Pseudomonadati</taxon>
        <taxon>Pseudomonadota</taxon>
        <taxon>Alphaproteobacteria</taxon>
        <taxon>Sphingomonadales</taxon>
        <taxon>Sphingomonadaceae</taxon>
        <taxon>Sphingopyxis</taxon>
    </lineage>
</organism>
<evidence type="ECO:0000313" key="3">
    <source>
        <dbReference type="EMBL" id="OWQ94853.1"/>
    </source>
</evidence>
<dbReference type="InterPro" id="IPR001387">
    <property type="entry name" value="Cro/C1-type_HTH"/>
</dbReference>
<dbReference type="Proteomes" id="UP000197361">
    <property type="component" value="Unassembled WGS sequence"/>
</dbReference>
<dbReference type="PANTHER" id="PTHR46797">
    <property type="entry name" value="HTH-TYPE TRANSCRIPTIONAL REGULATOR"/>
    <property type="match status" value="1"/>
</dbReference>
<dbReference type="CDD" id="cd00093">
    <property type="entry name" value="HTH_XRE"/>
    <property type="match status" value="1"/>
</dbReference>
<dbReference type="Pfam" id="PF07238">
    <property type="entry name" value="PilZ"/>
    <property type="match status" value="1"/>
</dbReference>
<dbReference type="RefSeq" id="WP_088443060.1">
    <property type="nucleotide sequence ID" value="NZ_BMMC01000030.1"/>
</dbReference>
<reference evidence="3 4" key="1">
    <citation type="journal article" date="2010" name="Int. J. Syst. Evol. Microbiol.">
        <title>Sphingopyxis bauzanensis sp. nov., a psychrophilic bacterium isolated from soil.</title>
        <authorList>
            <person name="Zhang D.C."/>
            <person name="Liu H.C."/>
            <person name="Xin Y.H."/>
            <person name="Zhou Y.G."/>
            <person name="Schinner F."/>
            <person name="Margesin R."/>
        </authorList>
    </citation>
    <scope>NUCLEOTIDE SEQUENCE [LARGE SCALE GENOMIC DNA]</scope>
    <source>
        <strain evidence="3 4">DSM 22271</strain>
    </source>
</reference>
<dbReference type="OrthoDB" id="9795572at2"/>
<feature type="domain" description="HTH cro/C1-type" evidence="2">
    <location>
        <begin position="141"/>
        <end position="195"/>
    </location>
</feature>
<dbReference type="SUPFAM" id="SSF141371">
    <property type="entry name" value="PilZ domain-like"/>
    <property type="match status" value="1"/>
</dbReference>
<name>A0A246JPX0_9SPHN</name>
<protein>
    <submittedName>
        <fullName evidence="3">XRE family transcriptional regulator</fullName>
    </submittedName>
</protein>
<dbReference type="Pfam" id="PF13560">
    <property type="entry name" value="HTH_31"/>
    <property type="match status" value="1"/>
</dbReference>
<accession>A0A246JPX0</accession>
<dbReference type="SMART" id="SM00530">
    <property type="entry name" value="HTH_XRE"/>
    <property type="match status" value="1"/>
</dbReference>
<dbReference type="Gene3D" id="2.40.10.220">
    <property type="entry name" value="predicted glycosyltransferase like domains"/>
    <property type="match status" value="1"/>
</dbReference>
<dbReference type="GO" id="GO:0003700">
    <property type="term" value="F:DNA-binding transcription factor activity"/>
    <property type="evidence" value="ECO:0007669"/>
    <property type="project" value="TreeGrafter"/>
</dbReference>
<evidence type="ECO:0000256" key="1">
    <source>
        <dbReference type="ARBA" id="ARBA00023125"/>
    </source>
</evidence>
<dbReference type="GO" id="GO:0003677">
    <property type="term" value="F:DNA binding"/>
    <property type="evidence" value="ECO:0007669"/>
    <property type="project" value="UniProtKB-KW"/>
</dbReference>
<sequence>MAVFGHFLPAAPGTDQRQDARRKLSLLAKGVQHDGTGIEVQIHNISGTGLLFESDIKLAACDRIEIELPHAGDITAVVIWASGRLFGCQFEGPVSPATLSAVELKSAVAPTPEPMPAIAPPPGMNEVDADPASDEAFGDRLQRLRTSAGLSLAEVAKRMGVSAPSVSGWEKGRARPTRGRVVKLAAILRVPTSDLLDHAAPEEFQELVDRSREQIAHAAGVSPDRVRITIDY</sequence>